<dbReference type="InterPro" id="IPR006153">
    <property type="entry name" value="Cation/H_exchanger_TM"/>
</dbReference>
<comment type="subcellular location">
    <subcellularLocation>
        <location evidence="1">Cell membrane</location>
        <topology evidence="1">Multi-pass membrane protein</topology>
    </subcellularLocation>
</comment>
<keyword evidence="13" id="KW-1185">Reference proteome</keyword>
<dbReference type="Gene3D" id="3.40.50.720">
    <property type="entry name" value="NAD(P)-binding Rossmann-like Domain"/>
    <property type="match status" value="1"/>
</dbReference>
<keyword evidence="4" id="KW-1003">Cell membrane</keyword>
<feature type="transmembrane region" description="Helical" evidence="9">
    <location>
        <begin position="91"/>
        <end position="111"/>
    </location>
</feature>
<keyword evidence="7" id="KW-0406">Ion transport</keyword>
<gene>
    <name evidence="12" type="ORF">J2Z17_001152</name>
</gene>
<evidence type="ECO:0000256" key="3">
    <source>
        <dbReference type="ARBA" id="ARBA00022449"/>
    </source>
</evidence>
<evidence type="ECO:0000256" key="6">
    <source>
        <dbReference type="ARBA" id="ARBA00022989"/>
    </source>
</evidence>
<feature type="transmembrane region" description="Helical" evidence="9">
    <location>
        <begin position="337"/>
        <end position="360"/>
    </location>
</feature>
<dbReference type="Proteomes" id="UP000759443">
    <property type="component" value="Unassembled WGS sequence"/>
</dbReference>
<evidence type="ECO:0000313" key="13">
    <source>
        <dbReference type="Proteomes" id="UP000759443"/>
    </source>
</evidence>
<dbReference type="Pfam" id="PF02254">
    <property type="entry name" value="TrkA_N"/>
    <property type="match status" value="1"/>
</dbReference>
<feature type="domain" description="Cation/H+ exchanger transmembrane" evidence="10">
    <location>
        <begin position="21"/>
        <end position="389"/>
    </location>
</feature>
<dbReference type="PANTHER" id="PTHR32507">
    <property type="entry name" value="NA(+)/H(+) ANTIPORTER 1"/>
    <property type="match status" value="1"/>
</dbReference>
<feature type="transmembrane region" description="Helical" evidence="9">
    <location>
        <begin position="30"/>
        <end position="48"/>
    </location>
</feature>
<feature type="transmembrane region" description="Helical" evidence="9">
    <location>
        <begin position="302"/>
        <end position="325"/>
    </location>
</feature>
<comment type="caution">
    <text evidence="12">The sequence shown here is derived from an EMBL/GenBank/DDBJ whole genome shotgun (WGS) entry which is preliminary data.</text>
</comment>
<sequence>MDTLAFQIGLIGVMGIGAQWLAWKVQIPAIVVLVVAGLIAGPCTGLIAPDQIFGDLLRPMIGLAVAIILFEGGLTLEFAQIRETSAAVRRLVLFGSPLTWGLTFLAAHYVAGLQAPTAAVFSGILVVTGPTVIMPMLRQARLPSRPASLLRWEAILADPLGALFAVFAFEIVQILHGDHGSSAAFALRVGLAVCLAFALGIGLGRLLIWSFIRGHVPEYLKAAVLLITVLVSFELTNLVLEEAGLLTVTLLGVVIANSNIASFNEIRRFKEIMTVLLVSGVFVILTATITIADLLTIGWRDIAFVALMLFVIRPIIVLLMTVGTAMPLNERLLCAWIAPRGVVAIAVSGLFAAALMDIGFADGGRLVALAFLVVAVTVVLHGFSIRPVARLLKITRKEPDGILIVGCSPFAIALARRARELEIPSLIADRNWHALKPARDAGIGVYFGEILGETAEHKIDFSRFTYLIAATDNDDYNSLLCTDFGPELGRSNVFQIGRHTSTAHDRYAMPSTIGGRALFRDNDSFDGLQARIQSGWAFHKTRISAEYPYEMFEAERSERLDILFVLKKSGRLAFASGKSQLRPEAGDVIIAFGQAVRKAQETEAAPTP</sequence>
<feature type="transmembrane region" description="Helical" evidence="9">
    <location>
        <begin position="275"/>
        <end position="296"/>
    </location>
</feature>
<dbReference type="EMBL" id="JAGGJU010000003">
    <property type="protein sequence ID" value="MBP1849731.1"/>
    <property type="molecule type" value="Genomic_DNA"/>
</dbReference>
<evidence type="ECO:0000256" key="9">
    <source>
        <dbReference type="SAM" id="Phobius"/>
    </source>
</evidence>
<feature type="transmembrane region" description="Helical" evidence="9">
    <location>
        <begin position="189"/>
        <end position="212"/>
    </location>
</feature>
<dbReference type="RefSeq" id="WP_209943087.1">
    <property type="nucleotide sequence ID" value="NZ_JAGGJU010000003.1"/>
</dbReference>
<proteinExistence type="predicted"/>
<evidence type="ECO:0000259" key="11">
    <source>
        <dbReference type="Pfam" id="PF02254"/>
    </source>
</evidence>
<keyword evidence="2" id="KW-0813">Transport</keyword>
<evidence type="ECO:0000256" key="7">
    <source>
        <dbReference type="ARBA" id="ARBA00023065"/>
    </source>
</evidence>
<feature type="transmembrane region" description="Helical" evidence="9">
    <location>
        <begin position="219"/>
        <end position="239"/>
    </location>
</feature>
<dbReference type="InterPro" id="IPR003148">
    <property type="entry name" value="RCK_N"/>
</dbReference>
<keyword evidence="6 9" id="KW-1133">Transmembrane helix</keyword>
<dbReference type="InterPro" id="IPR038770">
    <property type="entry name" value="Na+/solute_symporter_sf"/>
</dbReference>
<evidence type="ECO:0000256" key="1">
    <source>
        <dbReference type="ARBA" id="ARBA00004651"/>
    </source>
</evidence>
<organism evidence="12 13">
    <name type="scientific">Rhizobium halophytocola</name>
    <dbReference type="NCBI Taxonomy" id="735519"/>
    <lineage>
        <taxon>Bacteria</taxon>
        <taxon>Pseudomonadati</taxon>
        <taxon>Pseudomonadota</taxon>
        <taxon>Alphaproteobacteria</taxon>
        <taxon>Hyphomicrobiales</taxon>
        <taxon>Rhizobiaceae</taxon>
        <taxon>Rhizobium/Agrobacterium group</taxon>
        <taxon>Rhizobium</taxon>
    </lineage>
</organism>
<dbReference type="InterPro" id="IPR036291">
    <property type="entry name" value="NAD(P)-bd_dom_sf"/>
</dbReference>
<feature type="transmembrane region" description="Helical" evidence="9">
    <location>
        <begin position="149"/>
        <end position="169"/>
    </location>
</feature>
<evidence type="ECO:0000313" key="12">
    <source>
        <dbReference type="EMBL" id="MBP1849731.1"/>
    </source>
</evidence>
<reference evidence="12 13" key="1">
    <citation type="submission" date="2021-03" db="EMBL/GenBank/DDBJ databases">
        <title>Genomic Encyclopedia of Type Strains, Phase IV (KMG-IV): sequencing the most valuable type-strain genomes for metagenomic binning, comparative biology and taxonomic classification.</title>
        <authorList>
            <person name="Goeker M."/>
        </authorList>
    </citation>
    <scope>NUCLEOTIDE SEQUENCE [LARGE SCALE GENOMIC DNA]</scope>
    <source>
        <strain evidence="12 13">DSM 21600</strain>
    </source>
</reference>
<dbReference type="Pfam" id="PF00999">
    <property type="entry name" value="Na_H_Exchanger"/>
    <property type="match status" value="1"/>
</dbReference>
<feature type="transmembrane region" description="Helical" evidence="9">
    <location>
        <begin position="6"/>
        <end position="23"/>
    </location>
</feature>
<accession>A0ABS4DVL6</accession>
<evidence type="ECO:0000259" key="10">
    <source>
        <dbReference type="Pfam" id="PF00999"/>
    </source>
</evidence>
<evidence type="ECO:0000256" key="4">
    <source>
        <dbReference type="ARBA" id="ARBA00022475"/>
    </source>
</evidence>
<feature type="transmembrane region" description="Helical" evidence="9">
    <location>
        <begin position="60"/>
        <end position="79"/>
    </location>
</feature>
<keyword evidence="5 9" id="KW-0812">Transmembrane</keyword>
<evidence type="ECO:0000256" key="8">
    <source>
        <dbReference type="ARBA" id="ARBA00023136"/>
    </source>
</evidence>
<evidence type="ECO:0000256" key="5">
    <source>
        <dbReference type="ARBA" id="ARBA00022692"/>
    </source>
</evidence>
<dbReference type="PANTHER" id="PTHR32507:SF0">
    <property type="entry name" value="NA(+)_H(+) ANTIPORTER 2-RELATED"/>
    <property type="match status" value="1"/>
</dbReference>
<protein>
    <submittedName>
        <fullName evidence="12">NhaP-type Na+/H+ or K+/H+ antiporter</fullName>
    </submittedName>
</protein>
<name>A0ABS4DVL6_9HYPH</name>
<feature type="domain" description="RCK N-terminal" evidence="11">
    <location>
        <begin position="402"/>
        <end position="481"/>
    </location>
</feature>
<keyword evidence="8 9" id="KW-0472">Membrane</keyword>
<feature type="transmembrane region" description="Helical" evidence="9">
    <location>
        <begin position="245"/>
        <end position="263"/>
    </location>
</feature>
<dbReference type="SUPFAM" id="SSF51735">
    <property type="entry name" value="NAD(P)-binding Rossmann-fold domains"/>
    <property type="match status" value="1"/>
</dbReference>
<evidence type="ECO:0000256" key="2">
    <source>
        <dbReference type="ARBA" id="ARBA00022448"/>
    </source>
</evidence>
<feature type="transmembrane region" description="Helical" evidence="9">
    <location>
        <begin position="366"/>
        <end position="389"/>
    </location>
</feature>
<keyword evidence="3" id="KW-0050">Antiport</keyword>
<dbReference type="Gene3D" id="1.20.1530.20">
    <property type="match status" value="1"/>
</dbReference>
<feature type="transmembrane region" description="Helical" evidence="9">
    <location>
        <begin position="117"/>
        <end position="137"/>
    </location>
</feature>